<protein>
    <submittedName>
        <fullName evidence="3">Phage tape measure domain-containing protein</fullName>
    </submittedName>
</protein>
<proteinExistence type="predicted"/>
<dbReference type="EMBL" id="CP006986">
    <property type="protein sequence ID" value="AIC27061.1"/>
    <property type="molecule type" value="Genomic_DNA"/>
</dbReference>
<evidence type="ECO:0000313" key="3">
    <source>
        <dbReference type="EMBL" id="AIC27061.1"/>
    </source>
</evidence>
<dbReference type="OrthoDB" id="38641at2"/>
<feature type="domain" description="Tape measure protein N-terminal" evidence="2">
    <location>
        <begin position="74"/>
        <end position="265"/>
    </location>
</feature>
<evidence type="ECO:0000313" key="4">
    <source>
        <dbReference type="Proteomes" id="UP000027180"/>
    </source>
</evidence>
<dbReference type="HOGENOM" id="CLU_587764_0_0_5"/>
<reference evidence="3 4" key="1">
    <citation type="submission" date="2013-12" db="EMBL/GenBank/DDBJ databases">
        <title>Complete genome sequence of Rhizobium etli bv. mimosae IE4771.</title>
        <authorList>
            <person name="Bustos P."/>
            <person name="Santamaria R.I."/>
            <person name="Lozano L."/>
            <person name="Ormeno-Orrillo E."/>
            <person name="Rogel M.A."/>
            <person name="Romero D."/>
            <person name="Cevallos M.A."/>
            <person name="Martinez-Romero E."/>
            <person name="Gonzalez V."/>
        </authorList>
    </citation>
    <scope>NUCLEOTIDE SEQUENCE [LARGE SCALE GENOMIC DNA]</scope>
    <source>
        <strain evidence="3 4">IE4771</strain>
    </source>
</reference>
<evidence type="ECO:0000259" key="2">
    <source>
        <dbReference type="Pfam" id="PF20155"/>
    </source>
</evidence>
<name>A0A060I6D7_RHIET</name>
<dbReference type="Proteomes" id="UP000027180">
    <property type="component" value="Chromosome"/>
</dbReference>
<gene>
    <name evidence="3" type="ORF">IE4771_CH01944</name>
</gene>
<dbReference type="NCBIfam" id="TIGR02675">
    <property type="entry name" value="tape_meas_nterm"/>
    <property type="match status" value="1"/>
</dbReference>
<accession>A0A060I6D7</accession>
<dbReference type="AlphaFoldDB" id="A0A060I6D7"/>
<dbReference type="KEGG" id="rei:IE4771_CH01944"/>
<organism evidence="3 4">
    <name type="scientific">Rhizobium etli bv. mimosae str. IE4771</name>
    <dbReference type="NCBI Taxonomy" id="1432050"/>
    <lineage>
        <taxon>Bacteria</taxon>
        <taxon>Pseudomonadati</taxon>
        <taxon>Pseudomonadota</taxon>
        <taxon>Alphaproteobacteria</taxon>
        <taxon>Hyphomicrobiales</taxon>
        <taxon>Rhizobiaceae</taxon>
        <taxon>Rhizobium/Agrobacterium group</taxon>
        <taxon>Rhizobium</taxon>
    </lineage>
</organism>
<dbReference type="RefSeq" id="WP_038688540.1">
    <property type="nucleotide sequence ID" value="NZ_CP006986.1"/>
</dbReference>
<feature type="region of interest" description="Disordered" evidence="1">
    <location>
        <begin position="403"/>
        <end position="435"/>
    </location>
</feature>
<evidence type="ECO:0000256" key="1">
    <source>
        <dbReference type="SAM" id="MobiDB-lite"/>
    </source>
</evidence>
<sequence length="465" mass="48165">MPATDLEKLVVTLSADIKKYENSLNRAMGQTNKAAKSIETRFAGLNKKIGGGFNALTADAARAFALIGGAQGFKTLSDAATSIDNALKVAGLSGAELEKVYQSLFASATKNAAPIETLVQLYSRLSLVQKELGVSQQQIVTFADNIALALRVGGTSAAEASGALLQLSQTLGGGVVRAEEFNSILEGAPTILQAAAAGIKEADGSVAKLRQIMLDGKLSSKAFFDGFQAGAPILEQKVAGSVLTIDQRLGNLQTALINAAREFNQSAKAGETFGAEIDRTAAFVNSLNFDQIITQLQAVAGQFESAAATARAFGEAVGLANVGKAIVGALPGDTVKSYLGGGLVIKQDDLITDRINDAFADQIEQAGELTKDAIKKSVLGGGEATTPKGGRLPEAPKIKPITLNDYPVKASSGNRSGSGSRGGGGKSVDEYQREIEQIKERTAALQAETAAQESLNGAIFELESA</sequence>
<dbReference type="InterPro" id="IPR013491">
    <property type="entry name" value="Tape_meas_N"/>
</dbReference>
<dbReference type="Pfam" id="PF20155">
    <property type="entry name" value="TMP_3"/>
    <property type="match status" value="1"/>
</dbReference>